<dbReference type="Pfam" id="PF22998">
    <property type="entry name" value="GNAT_LYC1-like"/>
    <property type="match status" value="1"/>
</dbReference>
<dbReference type="PANTHER" id="PTHR34815">
    <property type="entry name" value="LYSINE ACETYLTRANSFERASE"/>
    <property type="match status" value="1"/>
</dbReference>
<reference evidence="2" key="1">
    <citation type="journal article" date="2020" name="Stud. Mycol.">
        <title>101 Dothideomycetes genomes: a test case for predicting lifestyles and emergence of pathogens.</title>
        <authorList>
            <person name="Haridas S."/>
            <person name="Albert R."/>
            <person name="Binder M."/>
            <person name="Bloem J."/>
            <person name="Labutti K."/>
            <person name="Salamov A."/>
            <person name="Andreopoulos B."/>
            <person name="Baker S."/>
            <person name="Barry K."/>
            <person name="Bills G."/>
            <person name="Bluhm B."/>
            <person name="Cannon C."/>
            <person name="Castanera R."/>
            <person name="Culley D."/>
            <person name="Daum C."/>
            <person name="Ezra D."/>
            <person name="Gonzalez J."/>
            <person name="Henrissat B."/>
            <person name="Kuo A."/>
            <person name="Liang C."/>
            <person name="Lipzen A."/>
            <person name="Lutzoni F."/>
            <person name="Magnuson J."/>
            <person name="Mondo S."/>
            <person name="Nolan M."/>
            <person name="Ohm R."/>
            <person name="Pangilinan J."/>
            <person name="Park H.-J."/>
            <person name="Ramirez L."/>
            <person name="Alfaro M."/>
            <person name="Sun H."/>
            <person name="Tritt A."/>
            <person name="Yoshinaga Y."/>
            <person name="Zwiers L.-H."/>
            <person name="Turgeon B."/>
            <person name="Goodwin S."/>
            <person name="Spatafora J."/>
            <person name="Crous P."/>
            <person name="Grigoriev I."/>
        </authorList>
    </citation>
    <scope>NUCLEOTIDE SEQUENCE</scope>
    <source>
        <strain evidence="2">CBS 260.36</strain>
    </source>
</reference>
<gene>
    <name evidence="2" type="ORF">K461DRAFT_219032</name>
</gene>
<dbReference type="InterPro" id="IPR016181">
    <property type="entry name" value="Acyl_CoA_acyltransferase"/>
</dbReference>
<dbReference type="InterPro" id="IPR055100">
    <property type="entry name" value="GNAT_LYC1-like"/>
</dbReference>
<dbReference type="Gene3D" id="3.40.630.30">
    <property type="match status" value="1"/>
</dbReference>
<proteinExistence type="predicted"/>
<dbReference type="InterPro" id="IPR053013">
    <property type="entry name" value="LAT"/>
</dbReference>
<accession>A0A9P4MS87</accession>
<organism evidence="2 3">
    <name type="scientific">Myriangium duriaei CBS 260.36</name>
    <dbReference type="NCBI Taxonomy" id="1168546"/>
    <lineage>
        <taxon>Eukaryota</taxon>
        <taxon>Fungi</taxon>
        <taxon>Dikarya</taxon>
        <taxon>Ascomycota</taxon>
        <taxon>Pezizomycotina</taxon>
        <taxon>Dothideomycetes</taxon>
        <taxon>Dothideomycetidae</taxon>
        <taxon>Myriangiales</taxon>
        <taxon>Myriangiaceae</taxon>
        <taxon>Myriangium</taxon>
    </lineage>
</organism>
<sequence>MNAEEGHEALVYNSEEWKGALSAEAYFRREAALADTDLASDGGVTGWMLAVDEPSGKTRRHLSACETLRKHALVVTPAGGIQEVICYGVASVFCPHANRGKGYPTEMISQLGKWMDTQSGAAFSVLYSDIGKKFYDRHGWKPFESSHVDLPADAGEKIPEGVKFLKAGDLDALCKRDERNIRRRLEKLASQGKNAVAILPDIKTTTWQLVRESAVSKELFGESPDIHGAVVKTSSGKDVWCFWTRWWYNTDLSSPKGNTLYILRLAVDDENYDDTTATPEGVDKASGSEISNAIADLLQAARVEASKANMEDVKIWNPSSATLAAAQKLNSNAHVIHRDKDSIASLKWCDQGLANIADSLVWTCNEKFAWC</sequence>
<comment type="caution">
    <text evidence="2">The sequence shown here is derived from an EMBL/GenBank/DDBJ whole genome shotgun (WGS) entry which is preliminary data.</text>
</comment>
<dbReference type="SUPFAM" id="SSF55729">
    <property type="entry name" value="Acyl-CoA N-acyltransferases (Nat)"/>
    <property type="match status" value="1"/>
</dbReference>
<name>A0A9P4MS87_9PEZI</name>
<feature type="domain" description="LYC1 C-terminal" evidence="1">
    <location>
        <begin position="147"/>
        <end position="371"/>
    </location>
</feature>
<protein>
    <recommendedName>
        <fullName evidence="1">LYC1 C-terminal domain-containing protein</fullName>
    </recommendedName>
</protein>
<dbReference type="OrthoDB" id="2020070at2759"/>
<dbReference type="AlphaFoldDB" id="A0A9P4MS87"/>
<dbReference type="EMBL" id="ML996081">
    <property type="protein sequence ID" value="KAF2157286.1"/>
    <property type="molecule type" value="Genomic_DNA"/>
</dbReference>
<keyword evidence="3" id="KW-1185">Reference proteome</keyword>
<evidence type="ECO:0000313" key="2">
    <source>
        <dbReference type="EMBL" id="KAF2157286.1"/>
    </source>
</evidence>
<evidence type="ECO:0000259" key="1">
    <source>
        <dbReference type="Pfam" id="PF22998"/>
    </source>
</evidence>
<evidence type="ECO:0000313" key="3">
    <source>
        <dbReference type="Proteomes" id="UP000799439"/>
    </source>
</evidence>
<dbReference type="PANTHER" id="PTHR34815:SF4">
    <property type="entry name" value="N-ACETYLTRANSFERASE DOMAIN-CONTAINING PROTEIN"/>
    <property type="match status" value="1"/>
</dbReference>
<dbReference type="Proteomes" id="UP000799439">
    <property type="component" value="Unassembled WGS sequence"/>
</dbReference>